<dbReference type="PROSITE" id="PS51257">
    <property type="entry name" value="PROKAR_LIPOPROTEIN"/>
    <property type="match status" value="1"/>
</dbReference>
<gene>
    <name evidence="5" type="ORF">ACERK3_18160</name>
</gene>
<dbReference type="InterPro" id="IPR019734">
    <property type="entry name" value="TPR_rpt"/>
</dbReference>
<sequence>MNRNRTKRGWSRLMLAVVVVTPVLVAGGCQSQSNHEQNVNAANDRWLQTRSSMMLELAQQQFDTGDLDNASRTVRDAMAMDPSNARLQVLAGRISLERGQLERAYHLFQAAIALDDTASEAHYYKGLVLQRWQRHDRAHESYKRAYEITPDDAGYLMAAAEMLVEIDRLEEGIAMLEGQLNYFDQNAAIRAALAHLHAMNGRPDLAVTYFRRASLLDPDNDKLREDLALTQIASGQMEDAIRTLESLLKKEEFSGRRGLRLALARAYEEIGQDAQAREQYLRLARGERAEGRDWIRLAEISWGEGDTNGTLYAANRAIELSPGRHEGYLFAGLAWQQRDRLDDALKMFDRAADLAPSEASPLILRGIALQRAGQRAAAAEAYEKALERQPDDHRAQRLLSQVAGAQ</sequence>
<dbReference type="EMBL" id="JBGUBD010000017">
    <property type="protein sequence ID" value="MFA9480201.1"/>
    <property type="molecule type" value="Genomic_DNA"/>
</dbReference>
<evidence type="ECO:0000256" key="1">
    <source>
        <dbReference type="ARBA" id="ARBA00022737"/>
    </source>
</evidence>
<keyword evidence="6" id="KW-1185">Reference proteome</keyword>
<dbReference type="InterPro" id="IPR013105">
    <property type="entry name" value="TPR_2"/>
</dbReference>
<evidence type="ECO:0000313" key="5">
    <source>
        <dbReference type="EMBL" id="MFA9480201.1"/>
    </source>
</evidence>
<evidence type="ECO:0000313" key="6">
    <source>
        <dbReference type="Proteomes" id="UP001575105"/>
    </source>
</evidence>
<organism evidence="5 6">
    <name type="scientific">Natronomicrosphaera hydrolytica</name>
    <dbReference type="NCBI Taxonomy" id="3242702"/>
    <lineage>
        <taxon>Bacteria</taxon>
        <taxon>Pseudomonadati</taxon>
        <taxon>Planctomycetota</taxon>
        <taxon>Phycisphaerae</taxon>
        <taxon>Phycisphaerales</taxon>
        <taxon>Phycisphaeraceae</taxon>
        <taxon>Natronomicrosphaera</taxon>
    </lineage>
</organism>
<dbReference type="Proteomes" id="UP001575105">
    <property type="component" value="Unassembled WGS sequence"/>
</dbReference>
<reference evidence="5 6" key="1">
    <citation type="submission" date="2024-08" db="EMBL/GenBank/DDBJ databases">
        <title>Whole-genome sequencing of halo(alkali)philic microorganisms from hypersaline lakes.</title>
        <authorList>
            <person name="Sorokin D.Y."/>
            <person name="Merkel A.Y."/>
            <person name="Messina E."/>
            <person name="Yakimov M."/>
        </authorList>
    </citation>
    <scope>NUCLEOTIDE SEQUENCE [LARGE SCALE GENOMIC DNA]</scope>
    <source>
        <strain evidence="5 6">AB-hyl4</strain>
    </source>
</reference>
<dbReference type="Gene3D" id="1.25.40.10">
    <property type="entry name" value="Tetratricopeptide repeat domain"/>
    <property type="match status" value="2"/>
</dbReference>
<feature type="signal peptide" evidence="4">
    <location>
        <begin position="1"/>
        <end position="25"/>
    </location>
</feature>
<evidence type="ECO:0000256" key="3">
    <source>
        <dbReference type="PROSITE-ProRule" id="PRU00339"/>
    </source>
</evidence>
<evidence type="ECO:0000256" key="2">
    <source>
        <dbReference type="ARBA" id="ARBA00022803"/>
    </source>
</evidence>
<dbReference type="SUPFAM" id="SSF48452">
    <property type="entry name" value="TPR-like"/>
    <property type="match status" value="2"/>
</dbReference>
<dbReference type="PROSITE" id="PS50005">
    <property type="entry name" value="TPR"/>
    <property type="match status" value="5"/>
</dbReference>
<accession>A0ABV4U9H4</accession>
<feature type="repeat" description="TPR" evidence="3">
    <location>
        <begin position="325"/>
        <end position="358"/>
    </location>
</feature>
<feature type="repeat" description="TPR" evidence="3">
    <location>
        <begin position="187"/>
        <end position="220"/>
    </location>
</feature>
<dbReference type="Pfam" id="PF14559">
    <property type="entry name" value="TPR_19"/>
    <property type="match status" value="2"/>
</dbReference>
<dbReference type="RefSeq" id="WP_425347125.1">
    <property type="nucleotide sequence ID" value="NZ_JBGUBD010000017.1"/>
</dbReference>
<feature type="repeat" description="TPR" evidence="3">
    <location>
        <begin position="51"/>
        <end position="84"/>
    </location>
</feature>
<evidence type="ECO:0000256" key="4">
    <source>
        <dbReference type="SAM" id="SignalP"/>
    </source>
</evidence>
<proteinExistence type="predicted"/>
<dbReference type="PANTHER" id="PTHR45586">
    <property type="entry name" value="TPR REPEAT-CONTAINING PROTEIN PA4667"/>
    <property type="match status" value="1"/>
</dbReference>
<dbReference type="InterPro" id="IPR051012">
    <property type="entry name" value="CellSynth/LPSAsmb/PSIAsmb"/>
</dbReference>
<keyword evidence="2 3" id="KW-0802">TPR repeat</keyword>
<feature type="chain" id="PRO_5046043913" evidence="4">
    <location>
        <begin position="26"/>
        <end position="406"/>
    </location>
</feature>
<keyword evidence="4" id="KW-0732">Signal</keyword>
<comment type="caution">
    <text evidence="5">The sequence shown here is derived from an EMBL/GenBank/DDBJ whole genome shotgun (WGS) entry which is preliminary data.</text>
</comment>
<feature type="repeat" description="TPR" evidence="3">
    <location>
        <begin position="359"/>
        <end position="392"/>
    </location>
</feature>
<name>A0ABV4U9H4_9BACT</name>
<feature type="repeat" description="TPR" evidence="3">
    <location>
        <begin position="119"/>
        <end position="152"/>
    </location>
</feature>
<dbReference type="SMART" id="SM00028">
    <property type="entry name" value="TPR"/>
    <property type="match status" value="7"/>
</dbReference>
<protein>
    <submittedName>
        <fullName evidence="5">Tetratricopeptide repeat protein</fullName>
    </submittedName>
</protein>
<dbReference type="PANTHER" id="PTHR45586:SF1">
    <property type="entry name" value="LIPOPOLYSACCHARIDE ASSEMBLY PROTEIN B"/>
    <property type="match status" value="1"/>
</dbReference>
<dbReference type="Pfam" id="PF07719">
    <property type="entry name" value="TPR_2"/>
    <property type="match status" value="1"/>
</dbReference>
<keyword evidence="1" id="KW-0677">Repeat</keyword>
<dbReference type="InterPro" id="IPR011990">
    <property type="entry name" value="TPR-like_helical_dom_sf"/>
</dbReference>